<keyword evidence="11 18" id="KW-0413">Isomerase</keyword>
<dbReference type="PANTHER" id="PTHR12592:SF0">
    <property type="entry name" value="ATP-DEPENDENT (S)-NAD(P)H-HYDRATE DEHYDRATASE"/>
    <property type="match status" value="1"/>
</dbReference>
<feature type="binding site" evidence="18">
    <location>
        <position position="168"/>
    </location>
    <ligand>
        <name>(6S)-NADPHX</name>
        <dbReference type="ChEBI" id="CHEBI:64076"/>
    </ligand>
</feature>
<dbReference type="Gene3D" id="3.40.50.10260">
    <property type="entry name" value="YjeF N-terminal domain"/>
    <property type="match status" value="1"/>
</dbReference>
<evidence type="ECO:0000256" key="19">
    <source>
        <dbReference type="PIRNR" id="PIRNR017184"/>
    </source>
</evidence>
<comment type="catalytic activity">
    <reaction evidence="16 17 19">
        <text>(6S)-NADPHX + ADP = AMP + phosphate + NADPH + H(+)</text>
        <dbReference type="Rhea" id="RHEA:32235"/>
        <dbReference type="ChEBI" id="CHEBI:15378"/>
        <dbReference type="ChEBI" id="CHEBI:43474"/>
        <dbReference type="ChEBI" id="CHEBI:57783"/>
        <dbReference type="ChEBI" id="CHEBI:64076"/>
        <dbReference type="ChEBI" id="CHEBI:456215"/>
        <dbReference type="ChEBI" id="CHEBI:456216"/>
        <dbReference type="EC" id="4.2.1.136"/>
    </reaction>
</comment>
<feature type="binding site" evidence="17">
    <location>
        <position position="455"/>
    </location>
    <ligand>
        <name>AMP</name>
        <dbReference type="ChEBI" id="CHEBI:456215"/>
    </ligand>
</feature>
<dbReference type="eggNOG" id="COG0063">
    <property type="taxonomic scope" value="Bacteria"/>
</dbReference>
<evidence type="ECO:0000256" key="11">
    <source>
        <dbReference type="ARBA" id="ARBA00023235"/>
    </source>
</evidence>
<evidence type="ECO:0000256" key="15">
    <source>
        <dbReference type="ARBA" id="ARBA00048238"/>
    </source>
</evidence>
<comment type="catalytic activity">
    <reaction evidence="15 17 19">
        <text>(6S)-NADHX + ADP = AMP + phosphate + NADH + H(+)</text>
        <dbReference type="Rhea" id="RHEA:32223"/>
        <dbReference type="ChEBI" id="CHEBI:15378"/>
        <dbReference type="ChEBI" id="CHEBI:43474"/>
        <dbReference type="ChEBI" id="CHEBI:57945"/>
        <dbReference type="ChEBI" id="CHEBI:64074"/>
        <dbReference type="ChEBI" id="CHEBI:456215"/>
        <dbReference type="ChEBI" id="CHEBI:456216"/>
        <dbReference type="EC" id="4.2.1.136"/>
    </reaction>
</comment>
<feature type="domain" description="YjeF N-terminal" evidence="21">
    <location>
        <begin position="11"/>
        <end position="225"/>
    </location>
</feature>
<dbReference type="Proteomes" id="UP000014975">
    <property type="component" value="Unassembled WGS sequence"/>
</dbReference>
<dbReference type="GO" id="GO:0110051">
    <property type="term" value="P:metabolite repair"/>
    <property type="evidence" value="ECO:0007669"/>
    <property type="project" value="TreeGrafter"/>
</dbReference>
<dbReference type="EC" id="5.1.99.6" evidence="19"/>
<evidence type="ECO:0000256" key="14">
    <source>
        <dbReference type="ARBA" id="ARBA00025153"/>
    </source>
</evidence>
<keyword evidence="23" id="KW-1185">Reference proteome</keyword>
<feature type="binding site" evidence="17">
    <location>
        <position position="269"/>
    </location>
    <ligand>
        <name>(6S)-NADPHX</name>
        <dbReference type="ChEBI" id="CHEBI:64076"/>
    </ligand>
</feature>
<keyword evidence="7 17" id="KW-0067">ATP-binding</keyword>
<evidence type="ECO:0000256" key="4">
    <source>
        <dbReference type="ARBA" id="ARBA00009524"/>
    </source>
</evidence>
<comment type="cofactor">
    <cofactor evidence="17">
        <name>Mg(2+)</name>
        <dbReference type="ChEBI" id="CHEBI:18420"/>
    </cofactor>
</comment>
<organism evidence="22 23">
    <name type="scientific">Alkalidesulfovibrio alkalitolerans DSM 16529</name>
    <dbReference type="NCBI Taxonomy" id="1121439"/>
    <lineage>
        <taxon>Bacteria</taxon>
        <taxon>Pseudomonadati</taxon>
        <taxon>Thermodesulfobacteriota</taxon>
        <taxon>Desulfovibrionia</taxon>
        <taxon>Desulfovibrionales</taxon>
        <taxon>Desulfovibrionaceae</taxon>
        <taxon>Alkalidesulfovibrio</taxon>
    </lineage>
</organism>
<feature type="domain" description="YjeF C-terminal" evidence="20">
    <location>
        <begin position="234"/>
        <end position="515"/>
    </location>
</feature>
<dbReference type="HAMAP" id="MF_01966">
    <property type="entry name" value="NADHX_epimerase"/>
    <property type="match status" value="1"/>
</dbReference>
<comment type="catalytic activity">
    <reaction evidence="2 18 19">
        <text>(6R)-NADPHX = (6S)-NADPHX</text>
        <dbReference type="Rhea" id="RHEA:32227"/>
        <dbReference type="ChEBI" id="CHEBI:64076"/>
        <dbReference type="ChEBI" id="CHEBI:64077"/>
        <dbReference type="EC" id="5.1.99.6"/>
    </reaction>
</comment>
<evidence type="ECO:0000256" key="1">
    <source>
        <dbReference type="ARBA" id="ARBA00000013"/>
    </source>
</evidence>
<dbReference type="AlphaFoldDB" id="S7T1L9"/>
<dbReference type="Pfam" id="PF01256">
    <property type="entry name" value="Carb_kinase"/>
    <property type="match status" value="1"/>
</dbReference>
<dbReference type="GO" id="GO:0052855">
    <property type="term" value="F:ADP-dependent NAD(P)H-hydrate dehydratase activity"/>
    <property type="evidence" value="ECO:0007669"/>
    <property type="project" value="UniProtKB-UniRule"/>
</dbReference>
<dbReference type="InterPro" id="IPR029056">
    <property type="entry name" value="Ribokinase-like"/>
</dbReference>
<evidence type="ECO:0000256" key="16">
    <source>
        <dbReference type="ARBA" id="ARBA00049209"/>
    </source>
</evidence>
<dbReference type="EC" id="4.2.1.136" evidence="19"/>
<comment type="subunit">
    <text evidence="17">Homotetramer.</text>
</comment>
<keyword evidence="6 17" id="KW-0547">Nucleotide-binding</keyword>
<evidence type="ECO:0000256" key="17">
    <source>
        <dbReference type="HAMAP-Rule" id="MF_01965"/>
    </source>
</evidence>
<dbReference type="GO" id="GO:0046872">
    <property type="term" value="F:metal ion binding"/>
    <property type="evidence" value="ECO:0007669"/>
    <property type="project" value="UniProtKB-UniRule"/>
</dbReference>
<dbReference type="InterPro" id="IPR017953">
    <property type="entry name" value="Carbohydrate_kinase_pred_CS"/>
</dbReference>
<keyword evidence="5 18" id="KW-0479">Metal-binding</keyword>
<dbReference type="Pfam" id="PF03853">
    <property type="entry name" value="YjeF_N"/>
    <property type="match status" value="1"/>
</dbReference>
<accession>S7T1L9</accession>
<keyword evidence="10 17" id="KW-0520">NAD</keyword>
<dbReference type="HAMAP" id="MF_01965">
    <property type="entry name" value="NADHX_dehydratase"/>
    <property type="match status" value="1"/>
</dbReference>
<dbReference type="EMBL" id="ATHI01000032">
    <property type="protein sequence ID" value="EPR30451.1"/>
    <property type="molecule type" value="Genomic_DNA"/>
</dbReference>
<dbReference type="PATRIC" id="fig|1121439.3.peg.2978"/>
<dbReference type="RefSeq" id="WP_020888287.1">
    <property type="nucleotide sequence ID" value="NZ_ATHI01000032.1"/>
</dbReference>
<evidence type="ECO:0000256" key="8">
    <source>
        <dbReference type="ARBA" id="ARBA00022857"/>
    </source>
</evidence>
<comment type="caution">
    <text evidence="18">Lacks conserved residue(s) required for the propagation of feature annotation.</text>
</comment>
<feature type="binding site" evidence="17">
    <location>
        <position position="389"/>
    </location>
    <ligand>
        <name>(6S)-NADPHX</name>
        <dbReference type="ChEBI" id="CHEBI:64076"/>
    </ligand>
</feature>
<dbReference type="CDD" id="cd01171">
    <property type="entry name" value="YXKO-related"/>
    <property type="match status" value="1"/>
</dbReference>
<name>S7T1L9_9BACT</name>
<keyword evidence="8 17" id="KW-0521">NADP</keyword>
<dbReference type="GO" id="GO:0046496">
    <property type="term" value="P:nicotinamide nucleotide metabolic process"/>
    <property type="evidence" value="ECO:0007669"/>
    <property type="project" value="UniProtKB-UniRule"/>
</dbReference>
<evidence type="ECO:0000256" key="12">
    <source>
        <dbReference type="ARBA" id="ARBA00023239"/>
    </source>
</evidence>
<comment type="cofactor">
    <cofactor evidence="18 19">
        <name>K(+)</name>
        <dbReference type="ChEBI" id="CHEBI:29103"/>
    </cofactor>
    <text evidence="18 19">Binds 1 potassium ion per subunit.</text>
</comment>
<dbReference type="Gene3D" id="3.40.1190.20">
    <property type="match status" value="1"/>
</dbReference>
<dbReference type="OrthoDB" id="9806925at2"/>
<dbReference type="PROSITE" id="PS01050">
    <property type="entry name" value="YJEF_C_2"/>
    <property type="match status" value="1"/>
</dbReference>
<evidence type="ECO:0000256" key="6">
    <source>
        <dbReference type="ARBA" id="ARBA00022741"/>
    </source>
</evidence>
<evidence type="ECO:0000256" key="7">
    <source>
        <dbReference type="ARBA" id="ARBA00022840"/>
    </source>
</evidence>
<keyword evidence="12 17" id="KW-0456">Lyase</keyword>
<dbReference type="GO" id="GO:0052856">
    <property type="term" value="F:NAD(P)HX epimerase activity"/>
    <property type="evidence" value="ECO:0007669"/>
    <property type="project" value="UniProtKB-UniRule"/>
</dbReference>
<dbReference type="NCBIfam" id="TIGR00196">
    <property type="entry name" value="yjeF_cterm"/>
    <property type="match status" value="1"/>
</dbReference>
<dbReference type="PANTHER" id="PTHR12592">
    <property type="entry name" value="ATP-DEPENDENT (S)-NAD(P)H-HYDRATE DEHYDRATASE FAMILY MEMBER"/>
    <property type="match status" value="1"/>
</dbReference>
<evidence type="ECO:0000256" key="5">
    <source>
        <dbReference type="ARBA" id="ARBA00022723"/>
    </source>
</evidence>
<sequence>MHALLPTPEEMARWDKAAVALGIRPEILMENASREAMHVLCGLVGDLVGRGVLLLAGPGNNGGDAIALARHLHCAGAKVLLAHVKPLSAYKGEAGYNARLARKLGLAAELVTERNLASKALSWELSRPCVVVDGLLGTGFSGQLSPFFLELVETVNRLGRNALVLALDAPTGLSAHTGRPNPTAVRADATVTFEAAKIGLAQPFAAPFTGWLHVRPIGIPPEVKDAHPASAALLGPETLGLLPRPSPEGHKGSYGHVLVLGGSYGLTGAPVLTALGALRGGAGLATVGCPSGLSLHLKAGQPDIMTLPLGKGGEWNAGFLDELLPHVGHFNALVVGPGLGRTEGARDFLRGLLAASSLPPLVLDADALYWLAQEETPPRLPENAVLTPHPREAGRLLGLDAATVQADRPAAIRALVERTGAMCVLKGAGTLVAAPGQPIHLCPVDAPALSVGGSGDVLAGLLGALLAQGLSCFKAARLAVWLHASAGLHLAENFPNRGCTATEIAAALPHAMKEQPCAPRKTS</sequence>
<dbReference type="eggNOG" id="COG0062">
    <property type="taxonomic scope" value="Bacteria"/>
</dbReference>
<feature type="binding site" evidence="18">
    <location>
        <position position="171"/>
    </location>
    <ligand>
        <name>K(+)</name>
        <dbReference type="ChEBI" id="CHEBI:29103"/>
    </ligand>
</feature>
<comment type="caution">
    <text evidence="22">The sequence shown here is derived from an EMBL/GenBank/DDBJ whole genome shotgun (WGS) entry which is preliminary data.</text>
</comment>
<dbReference type="InterPro" id="IPR036652">
    <property type="entry name" value="YjeF_N_dom_sf"/>
</dbReference>
<feature type="binding site" evidence="17">
    <location>
        <begin position="426"/>
        <end position="430"/>
    </location>
    <ligand>
        <name>AMP</name>
        <dbReference type="ChEBI" id="CHEBI:456215"/>
    </ligand>
</feature>
<dbReference type="PROSITE" id="PS51385">
    <property type="entry name" value="YJEF_N"/>
    <property type="match status" value="1"/>
</dbReference>
<comment type="similarity">
    <text evidence="18">Belongs to the NnrE/AIBP family.</text>
</comment>
<comment type="function">
    <text evidence="14 19">Bifunctional enzyme that catalyzes the epimerization of the S- and R-forms of NAD(P)HX and the dehydration of the S-form of NAD(P)HX at the expense of ADP, which is converted to AMP. This allows the repair of both epimers of NAD(P)HX, a damaged form of NAD(P)H that is a result of enzymatic or heat-dependent hydration.</text>
</comment>
<comment type="similarity">
    <text evidence="3 19">In the N-terminal section; belongs to the NnrE/AIBP family.</text>
</comment>
<keyword evidence="9 18" id="KW-0630">Potassium</keyword>
<dbReference type="InterPro" id="IPR004443">
    <property type="entry name" value="YjeF_N_dom"/>
</dbReference>
<feature type="binding site" evidence="18">
    <location>
        <begin position="60"/>
        <end position="64"/>
    </location>
    <ligand>
        <name>(6S)-NADPHX</name>
        <dbReference type="ChEBI" id="CHEBI:64076"/>
    </ligand>
</feature>
<evidence type="ECO:0000259" key="20">
    <source>
        <dbReference type="PROSITE" id="PS51383"/>
    </source>
</evidence>
<dbReference type="PIRSF" id="PIRSF017184">
    <property type="entry name" value="Nnr"/>
    <property type="match status" value="1"/>
</dbReference>
<feature type="binding site" evidence="18">
    <location>
        <begin position="137"/>
        <end position="143"/>
    </location>
    <ligand>
        <name>(6S)-NADPHX</name>
        <dbReference type="ChEBI" id="CHEBI:64076"/>
    </ligand>
</feature>
<reference evidence="22 23" key="1">
    <citation type="journal article" date="2013" name="Genome Announc.">
        <title>Draft genome sequences for three mercury-methylating, sulfate-reducing bacteria.</title>
        <authorList>
            <person name="Brown S.D."/>
            <person name="Hurt R.A.Jr."/>
            <person name="Gilmour C.C."/>
            <person name="Elias D.A."/>
        </authorList>
    </citation>
    <scope>NUCLEOTIDE SEQUENCE [LARGE SCALE GENOMIC DNA]</scope>
    <source>
        <strain evidence="22 23">DSM 16529</strain>
    </source>
</reference>
<comment type="similarity">
    <text evidence="17">Belongs to the NnrD/CARKD family.</text>
</comment>
<feature type="binding site" evidence="17">
    <location>
        <position position="338"/>
    </location>
    <ligand>
        <name>(6S)-NADPHX</name>
        <dbReference type="ChEBI" id="CHEBI:64076"/>
    </ligand>
</feature>
<keyword evidence="13" id="KW-0511">Multifunctional enzyme</keyword>
<comment type="similarity">
    <text evidence="4 19">In the C-terminal section; belongs to the NnrD/CARKD family.</text>
</comment>
<evidence type="ECO:0000313" key="23">
    <source>
        <dbReference type="Proteomes" id="UP000014975"/>
    </source>
</evidence>
<gene>
    <name evidence="17" type="primary">nnrD</name>
    <name evidence="18" type="synonym">nnrE</name>
    <name evidence="22" type="ORF">dsat_1591</name>
</gene>
<feature type="binding site" evidence="17">
    <location>
        <position position="456"/>
    </location>
    <ligand>
        <name>(6S)-NADPHX</name>
        <dbReference type="ChEBI" id="CHEBI:64076"/>
    </ligand>
</feature>
<dbReference type="InterPro" id="IPR030677">
    <property type="entry name" value="Nnr"/>
</dbReference>
<dbReference type="NCBIfam" id="TIGR00197">
    <property type="entry name" value="yjeF_nterm"/>
    <property type="match status" value="1"/>
</dbReference>
<proteinExistence type="inferred from homology"/>
<comment type="function">
    <text evidence="17">Catalyzes the dehydration of the S-form of NAD(P)HX at the expense of ADP, which is converted to AMP. Together with NAD(P)HX epimerase, which catalyzes the epimerization of the S- and R-forms, the enzyme allows the repair of both epimers of NAD(P)HX, a damaged form of NAD(P)H that is a result of enzymatic or heat-dependent hydration.</text>
</comment>
<feature type="binding site" evidence="18">
    <location>
        <position position="61"/>
    </location>
    <ligand>
        <name>K(+)</name>
        <dbReference type="ChEBI" id="CHEBI:29103"/>
    </ligand>
</feature>
<evidence type="ECO:0000313" key="22">
    <source>
        <dbReference type="EMBL" id="EPR30451.1"/>
    </source>
</evidence>
<evidence type="ECO:0000259" key="21">
    <source>
        <dbReference type="PROSITE" id="PS51385"/>
    </source>
</evidence>
<dbReference type="GO" id="GO:0005524">
    <property type="term" value="F:ATP binding"/>
    <property type="evidence" value="ECO:0007669"/>
    <property type="project" value="UniProtKB-UniRule"/>
</dbReference>
<evidence type="ECO:0000256" key="13">
    <source>
        <dbReference type="ARBA" id="ARBA00023268"/>
    </source>
</evidence>
<evidence type="ECO:0000256" key="9">
    <source>
        <dbReference type="ARBA" id="ARBA00022958"/>
    </source>
</evidence>
<dbReference type="SUPFAM" id="SSF64153">
    <property type="entry name" value="YjeF N-terminal domain-like"/>
    <property type="match status" value="1"/>
</dbReference>
<comment type="function">
    <text evidence="18">Catalyzes the epimerization of the S- and R-forms of NAD(P)HX, a damaged form of NAD(P)H that is a result of enzymatic or heat-dependent hydration. This is a prerequisite for the S-specific NAD(P)H-hydrate dehydratase to allow the repair of both epimers of NAD(P)HX.</text>
</comment>
<evidence type="ECO:0000256" key="10">
    <source>
        <dbReference type="ARBA" id="ARBA00023027"/>
    </source>
</evidence>
<evidence type="ECO:0000256" key="18">
    <source>
        <dbReference type="HAMAP-Rule" id="MF_01966"/>
    </source>
</evidence>
<comment type="catalytic activity">
    <reaction evidence="1 18 19">
        <text>(6R)-NADHX = (6S)-NADHX</text>
        <dbReference type="Rhea" id="RHEA:32215"/>
        <dbReference type="ChEBI" id="CHEBI:64074"/>
        <dbReference type="ChEBI" id="CHEBI:64075"/>
        <dbReference type="EC" id="5.1.99.6"/>
    </reaction>
</comment>
<dbReference type="STRING" id="1121439.dsat_1591"/>
<protein>
    <recommendedName>
        <fullName evidence="19">Bifunctional NAD(P)H-hydrate repair enzyme</fullName>
    </recommendedName>
    <alternativeName>
        <fullName evidence="19">Nicotinamide nucleotide repair protein</fullName>
    </alternativeName>
    <domain>
        <recommendedName>
            <fullName evidence="19">ADP-dependent (S)-NAD(P)H-hydrate dehydratase</fullName>
            <ecNumber evidence="19">4.2.1.136</ecNumber>
        </recommendedName>
        <alternativeName>
            <fullName evidence="19">ADP-dependent NAD(P)HX dehydratase</fullName>
        </alternativeName>
    </domain>
    <domain>
        <recommendedName>
            <fullName evidence="19">NAD(P)H-hydrate epimerase</fullName>
            <ecNumber evidence="19">5.1.99.6</ecNumber>
        </recommendedName>
    </domain>
</protein>
<dbReference type="InterPro" id="IPR000631">
    <property type="entry name" value="CARKD"/>
</dbReference>
<feature type="binding site" evidence="18">
    <location>
        <position position="133"/>
    </location>
    <ligand>
        <name>K(+)</name>
        <dbReference type="ChEBI" id="CHEBI:29103"/>
    </ligand>
</feature>
<dbReference type="SUPFAM" id="SSF53613">
    <property type="entry name" value="Ribokinase-like"/>
    <property type="match status" value="1"/>
</dbReference>
<evidence type="ECO:0000256" key="2">
    <source>
        <dbReference type="ARBA" id="ARBA00000909"/>
    </source>
</evidence>
<evidence type="ECO:0000256" key="3">
    <source>
        <dbReference type="ARBA" id="ARBA00006001"/>
    </source>
</evidence>
<dbReference type="PROSITE" id="PS51383">
    <property type="entry name" value="YJEF_C_3"/>
    <property type="match status" value="1"/>
</dbReference>